<dbReference type="AlphaFoldDB" id="A0AAD6QM34"/>
<keyword evidence="3" id="KW-1185">Reference proteome</keyword>
<gene>
    <name evidence="2" type="ORF">NC653_016082</name>
</gene>
<feature type="compositionally biased region" description="Polar residues" evidence="1">
    <location>
        <begin position="46"/>
        <end position="57"/>
    </location>
</feature>
<protein>
    <submittedName>
        <fullName evidence="2">Uncharacterized protein</fullName>
    </submittedName>
</protein>
<organism evidence="2 3">
    <name type="scientific">Populus alba x Populus x berolinensis</name>
    <dbReference type="NCBI Taxonomy" id="444605"/>
    <lineage>
        <taxon>Eukaryota</taxon>
        <taxon>Viridiplantae</taxon>
        <taxon>Streptophyta</taxon>
        <taxon>Embryophyta</taxon>
        <taxon>Tracheophyta</taxon>
        <taxon>Spermatophyta</taxon>
        <taxon>Magnoliopsida</taxon>
        <taxon>eudicotyledons</taxon>
        <taxon>Gunneridae</taxon>
        <taxon>Pentapetalae</taxon>
        <taxon>rosids</taxon>
        <taxon>fabids</taxon>
        <taxon>Malpighiales</taxon>
        <taxon>Salicaceae</taxon>
        <taxon>Saliceae</taxon>
        <taxon>Populus</taxon>
    </lineage>
</organism>
<evidence type="ECO:0000313" key="2">
    <source>
        <dbReference type="EMBL" id="KAJ6992864.1"/>
    </source>
</evidence>
<evidence type="ECO:0000256" key="1">
    <source>
        <dbReference type="SAM" id="MobiDB-lite"/>
    </source>
</evidence>
<dbReference type="EMBL" id="JAQIZT010000006">
    <property type="protein sequence ID" value="KAJ6992864.1"/>
    <property type="molecule type" value="Genomic_DNA"/>
</dbReference>
<reference evidence="2" key="1">
    <citation type="journal article" date="2023" name="Mol. Ecol. Resour.">
        <title>Chromosome-level genome assembly of a triploid poplar Populus alba 'Berolinensis'.</title>
        <authorList>
            <person name="Chen S."/>
            <person name="Yu Y."/>
            <person name="Wang X."/>
            <person name="Wang S."/>
            <person name="Zhang T."/>
            <person name="Zhou Y."/>
            <person name="He R."/>
            <person name="Meng N."/>
            <person name="Wang Y."/>
            <person name="Liu W."/>
            <person name="Liu Z."/>
            <person name="Liu J."/>
            <person name="Guo Q."/>
            <person name="Huang H."/>
            <person name="Sederoff R.R."/>
            <person name="Wang G."/>
            <person name="Qu G."/>
            <person name="Chen S."/>
        </authorList>
    </citation>
    <scope>NUCLEOTIDE SEQUENCE</scope>
    <source>
        <strain evidence="2">SC-2020</strain>
    </source>
</reference>
<sequence>MICGSYKWSDKATSTYRRNKYCYSHKSTYSSGEMLEDEEDPGATDCGSTRQGNCSEK</sequence>
<proteinExistence type="predicted"/>
<dbReference type="Proteomes" id="UP001164929">
    <property type="component" value="Chromosome 6"/>
</dbReference>
<evidence type="ECO:0000313" key="3">
    <source>
        <dbReference type="Proteomes" id="UP001164929"/>
    </source>
</evidence>
<feature type="region of interest" description="Disordered" evidence="1">
    <location>
        <begin position="31"/>
        <end position="57"/>
    </location>
</feature>
<name>A0AAD6QM34_9ROSI</name>
<comment type="caution">
    <text evidence="2">The sequence shown here is derived from an EMBL/GenBank/DDBJ whole genome shotgun (WGS) entry which is preliminary data.</text>
</comment>
<accession>A0AAD6QM34</accession>